<organism evidence="1 2">
    <name type="scientific">Cystobacter fuscus</name>
    <dbReference type="NCBI Taxonomy" id="43"/>
    <lineage>
        <taxon>Bacteria</taxon>
        <taxon>Pseudomonadati</taxon>
        <taxon>Myxococcota</taxon>
        <taxon>Myxococcia</taxon>
        <taxon>Myxococcales</taxon>
        <taxon>Cystobacterineae</taxon>
        <taxon>Archangiaceae</taxon>
        <taxon>Cystobacter</taxon>
    </lineage>
</organism>
<gene>
    <name evidence="1" type="ORF">CYFUS_000005</name>
</gene>
<evidence type="ECO:0000313" key="1">
    <source>
        <dbReference type="EMBL" id="ATB34598.1"/>
    </source>
</evidence>
<name>A0A250ITJ8_9BACT</name>
<dbReference type="Proteomes" id="UP000217257">
    <property type="component" value="Chromosome"/>
</dbReference>
<dbReference type="AlphaFoldDB" id="A0A250ITJ8"/>
<dbReference type="KEGG" id="cfus:CYFUS_000005"/>
<sequence length="73" mass="8043">MANHDSGHCKDCRYFNSQSTHPSGSEIAQCRQPELEDFDLMVAGDCGCNAFEARTEADISPGRPLDEPSPMMH</sequence>
<accession>A0A250ITJ8</accession>
<dbReference type="EMBL" id="CP022098">
    <property type="protein sequence ID" value="ATB34598.1"/>
    <property type="molecule type" value="Genomic_DNA"/>
</dbReference>
<proteinExistence type="predicted"/>
<dbReference type="RefSeq" id="WP_095983326.1">
    <property type="nucleotide sequence ID" value="NZ_CP022098.1"/>
</dbReference>
<protein>
    <submittedName>
        <fullName evidence="1">Uncharacterized protein</fullName>
    </submittedName>
</protein>
<evidence type="ECO:0000313" key="2">
    <source>
        <dbReference type="Proteomes" id="UP000217257"/>
    </source>
</evidence>
<reference evidence="1 2" key="1">
    <citation type="submission" date="2017-06" db="EMBL/GenBank/DDBJ databases">
        <title>Sequencing and comparative analysis of myxobacterial genomes.</title>
        <authorList>
            <person name="Rupp O."/>
            <person name="Goesmann A."/>
            <person name="Sogaard-Andersen L."/>
        </authorList>
    </citation>
    <scope>NUCLEOTIDE SEQUENCE [LARGE SCALE GENOMIC DNA]</scope>
    <source>
        <strain evidence="1 2">DSM 52655</strain>
    </source>
</reference>